<evidence type="ECO:0000313" key="4">
    <source>
        <dbReference type="EMBL" id="GAA0928697.1"/>
    </source>
</evidence>
<dbReference type="Gene3D" id="2.10.109.10">
    <property type="entry name" value="Umud Fragment, subunit A"/>
    <property type="match status" value="1"/>
</dbReference>
<dbReference type="InterPro" id="IPR019533">
    <property type="entry name" value="Peptidase_S26"/>
</dbReference>
<name>A0ABN1PII1_9ACTN</name>
<feature type="domain" description="Peptidase S26" evidence="3">
    <location>
        <begin position="105"/>
        <end position="141"/>
    </location>
</feature>
<dbReference type="CDD" id="cd06530">
    <property type="entry name" value="S26_SPase_I"/>
    <property type="match status" value="1"/>
</dbReference>
<evidence type="ECO:0000256" key="2">
    <source>
        <dbReference type="ARBA" id="ARBA00009370"/>
    </source>
</evidence>
<dbReference type="InterPro" id="IPR000223">
    <property type="entry name" value="Pept_S26A_signal_pept_1"/>
</dbReference>
<dbReference type="PANTHER" id="PTHR43390">
    <property type="entry name" value="SIGNAL PEPTIDASE I"/>
    <property type="match status" value="1"/>
</dbReference>
<organism evidence="4 5">
    <name type="scientific">Nonomuraea longicatena</name>
    <dbReference type="NCBI Taxonomy" id="83682"/>
    <lineage>
        <taxon>Bacteria</taxon>
        <taxon>Bacillati</taxon>
        <taxon>Actinomycetota</taxon>
        <taxon>Actinomycetes</taxon>
        <taxon>Streptosporangiales</taxon>
        <taxon>Streptosporangiaceae</taxon>
        <taxon>Nonomuraea</taxon>
    </lineage>
</organism>
<dbReference type="InterPro" id="IPR036286">
    <property type="entry name" value="LexA/Signal_pep-like_sf"/>
</dbReference>
<dbReference type="RefSeq" id="WP_343950644.1">
    <property type="nucleotide sequence ID" value="NZ_BAAAHQ010000015.1"/>
</dbReference>
<dbReference type="Proteomes" id="UP001501578">
    <property type="component" value="Unassembled WGS sequence"/>
</dbReference>
<evidence type="ECO:0000256" key="1">
    <source>
        <dbReference type="ARBA" id="ARBA00004401"/>
    </source>
</evidence>
<feature type="domain" description="Peptidase S26" evidence="3">
    <location>
        <begin position="6"/>
        <end position="99"/>
    </location>
</feature>
<dbReference type="PRINTS" id="PR00727">
    <property type="entry name" value="LEADERPTASE"/>
</dbReference>
<proteinExistence type="inferred from homology"/>
<sequence>MLVVLISPLVLVAVLVVWARWSLLVVTVRGPSMEPTLRDGDRLLVRRRPLARVAVGELVVLAHPAGPDAAFHPAPTGANRGAPTIHSVKRLAGKPGDRVPGSPGEVVPAGRLWLLGDNPGFSADSRVLGSFSADDLVGTVTRALG</sequence>
<dbReference type="EMBL" id="BAAAHQ010000015">
    <property type="protein sequence ID" value="GAA0928697.1"/>
    <property type="molecule type" value="Genomic_DNA"/>
</dbReference>
<protein>
    <submittedName>
        <fullName evidence="4">S26 family signal peptidase</fullName>
    </submittedName>
</protein>
<dbReference type="SUPFAM" id="SSF51306">
    <property type="entry name" value="LexA/Signal peptidase"/>
    <property type="match status" value="1"/>
</dbReference>
<comment type="similarity">
    <text evidence="2">Belongs to the peptidase S26 family.</text>
</comment>
<dbReference type="Pfam" id="PF10502">
    <property type="entry name" value="Peptidase_S26"/>
    <property type="match status" value="2"/>
</dbReference>
<evidence type="ECO:0000313" key="5">
    <source>
        <dbReference type="Proteomes" id="UP001501578"/>
    </source>
</evidence>
<gene>
    <name evidence="4" type="ORF">GCM10009560_31970</name>
</gene>
<dbReference type="PANTHER" id="PTHR43390:SF1">
    <property type="entry name" value="CHLOROPLAST PROCESSING PEPTIDASE"/>
    <property type="match status" value="1"/>
</dbReference>
<evidence type="ECO:0000259" key="3">
    <source>
        <dbReference type="Pfam" id="PF10502"/>
    </source>
</evidence>
<accession>A0ABN1PII1</accession>
<reference evidence="4 5" key="1">
    <citation type="journal article" date="2019" name="Int. J. Syst. Evol. Microbiol.">
        <title>The Global Catalogue of Microorganisms (GCM) 10K type strain sequencing project: providing services to taxonomists for standard genome sequencing and annotation.</title>
        <authorList>
            <consortium name="The Broad Institute Genomics Platform"/>
            <consortium name="The Broad Institute Genome Sequencing Center for Infectious Disease"/>
            <person name="Wu L."/>
            <person name="Ma J."/>
        </authorList>
    </citation>
    <scope>NUCLEOTIDE SEQUENCE [LARGE SCALE GENOMIC DNA]</scope>
    <source>
        <strain evidence="4 5">JCM 11136</strain>
    </source>
</reference>
<keyword evidence="5" id="KW-1185">Reference proteome</keyword>
<comment type="subcellular location">
    <subcellularLocation>
        <location evidence="1">Cell membrane</location>
        <topology evidence="1">Single-pass type II membrane protein</topology>
    </subcellularLocation>
</comment>
<comment type="caution">
    <text evidence="4">The sequence shown here is derived from an EMBL/GenBank/DDBJ whole genome shotgun (WGS) entry which is preliminary data.</text>
</comment>